<keyword evidence="1" id="KW-0472">Membrane</keyword>
<feature type="transmembrane region" description="Helical" evidence="1">
    <location>
        <begin position="9"/>
        <end position="30"/>
    </location>
</feature>
<dbReference type="Gene3D" id="3.90.1310.10">
    <property type="entry name" value="Penicillin-binding protein 2a (Domain 2)"/>
    <property type="match status" value="1"/>
</dbReference>
<dbReference type="AlphaFoldDB" id="A0A9D2M0N4"/>
<dbReference type="SUPFAM" id="SSF56601">
    <property type="entry name" value="beta-lactamase/transpeptidase-like"/>
    <property type="match status" value="1"/>
</dbReference>
<dbReference type="Gene3D" id="3.40.710.10">
    <property type="entry name" value="DD-peptidase/beta-lactamase superfamily"/>
    <property type="match status" value="1"/>
</dbReference>
<sequence>MRTTGFRSMVLYILLAAFLGGLGYLLYQFVVNGSQWAMQPYNGHVYSENSTVKLGDITDRDGNLLATTEDGSRLYSQDETVRRSLLHTVGDPYGYISTSVQYTMRAQLSGYNIITGLNDTIFNRMGSDIALTIDQDACVAAYNALGGKNGAVIVYNYETGEILAKVSAPTFDPNAVPEDLETNEAYKGVYLDNTLSGSFTPGSIFKIVTAAAAMERYPDSWSSITYNCQGAVELAGSDITCLNGHAHGSQDMSAALGNSCNVYFAQLANDLGAEALQQKAEEMGFNTQIDFGSIPIAQSTIDLADTNANQLGWAGVGQYTVLTNPYHMMVLMGAIANGGTYVEPKLTQDSGLLEGLSSGDRTLVTSTEAQNLKTLLRTNVESYYGDWLFPAGMNVWAKTGTGEVGEGKGPNCWMVGFCDSTVTPYAFAVVVEDGAGGIETAGSVASAVLTALAS</sequence>
<dbReference type="InterPro" id="IPR012338">
    <property type="entry name" value="Beta-lactam/transpept-like"/>
</dbReference>
<dbReference type="Proteomes" id="UP000824214">
    <property type="component" value="Unassembled WGS sequence"/>
</dbReference>
<dbReference type="GO" id="GO:0005886">
    <property type="term" value="C:plasma membrane"/>
    <property type="evidence" value="ECO:0007669"/>
    <property type="project" value="TreeGrafter"/>
</dbReference>
<reference evidence="3" key="2">
    <citation type="submission" date="2021-04" db="EMBL/GenBank/DDBJ databases">
        <authorList>
            <person name="Gilroy R."/>
        </authorList>
    </citation>
    <scope>NUCLEOTIDE SEQUENCE</scope>
    <source>
        <strain evidence="3">ChiBcolR8-3208</strain>
    </source>
</reference>
<name>A0A9D2M0N4_9FIRM</name>
<dbReference type="GO" id="GO:0071972">
    <property type="term" value="F:peptidoglycan L,D-transpeptidase activity"/>
    <property type="evidence" value="ECO:0007669"/>
    <property type="project" value="TreeGrafter"/>
</dbReference>
<dbReference type="Pfam" id="PF00905">
    <property type="entry name" value="Transpeptidase"/>
    <property type="match status" value="1"/>
</dbReference>
<dbReference type="GO" id="GO:0008658">
    <property type="term" value="F:penicillin binding"/>
    <property type="evidence" value="ECO:0007669"/>
    <property type="project" value="InterPro"/>
</dbReference>
<dbReference type="GO" id="GO:0071555">
    <property type="term" value="P:cell wall organization"/>
    <property type="evidence" value="ECO:0007669"/>
    <property type="project" value="TreeGrafter"/>
</dbReference>
<comment type="caution">
    <text evidence="3">The sequence shown here is derived from an EMBL/GenBank/DDBJ whole genome shotgun (WGS) entry which is preliminary data.</text>
</comment>
<dbReference type="InterPro" id="IPR001460">
    <property type="entry name" value="PCN-bd_Tpept"/>
</dbReference>
<feature type="domain" description="Penicillin-binding protein transpeptidase" evidence="2">
    <location>
        <begin position="150"/>
        <end position="448"/>
    </location>
</feature>
<dbReference type="InterPro" id="IPR050515">
    <property type="entry name" value="Beta-lactam/transpept"/>
</dbReference>
<evidence type="ECO:0000259" key="2">
    <source>
        <dbReference type="Pfam" id="PF00905"/>
    </source>
</evidence>
<dbReference type="EMBL" id="DWXZ01000199">
    <property type="protein sequence ID" value="HJB38228.1"/>
    <property type="molecule type" value="Genomic_DNA"/>
</dbReference>
<accession>A0A9D2M0N4</accession>
<keyword evidence="1" id="KW-0812">Transmembrane</keyword>
<dbReference type="PANTHER" id="PTHR30627">
    <property type="entry name" value="PEPTIDOGLYCAN D,D-TRANSPEPTIDASE"/>
    <property type="match status" value="1"/>
</dbReference>
<keyword evidence="1" id="KW-1133">Transmembrane helix</keyword>
<reference evidence="3" key="1">
    <citation type="journal article" date="2021" name="PeerJ">
        <title>Extensive microbial diversity within the chicken gut microbiome revealed by metagenomics and culture.</title>
        <authorList>
            <person name="Gilroy R."/>
            <person name="Ravi A."/>
            <person name="Getino M."/>
            <person name="Pursley I."/>
            <person name="Horton D.L."/>
            <person name="Alikhan N.F."/>
            <person name="Baker D."/>
            <person name="Gharbi K."/>
            <person name="Hall N."/>
            <person name="Watson M."/>
            <person name="Adriaenssens E.M."/>
            <person name="Foster-Nyarko E."/>
            <person name="Jarju S."/>
            <person name="Secka A."/>
            <person name="Antonio M."/>
            <person name="Oren A."/>
            <person name="Chaudhuri R.R."/>
            <person name="La Ragione R."/>
            <person name="Hildebrand F."/>
            <person name="Pallen M.J."/>
        </authorList>
    </citation>
    <scope>NUCLEOTIDE SEQUENCE</scope>
    <source>
        <strain evidence="3">ChiBcolR8-3208</strain>
    </source>
</reference>
<evidence type="ECO:0000313" key="4">
    <source>
        <dbReference type="Proteomes" id="UP000824214"/>
    </source>
</evidence>
<dbReference type="PANTHER" id="PTHR30627:SF24">
    <property type="entry name" value="PENICILLIN-BINDING PROTEIN 4B"/>
    <property type="match status" value="1"/>
</dbReference>
<proteinExistence type="predicted"/>
<protein>
    <submittedName>
        <fullName evidence="3">Penicillin-binding protein</fullName>
    </submittedName>
</protein>
<organism evidence="3 4">
    <name type="scientific">Candidatus Acutalibacter ornithocaccae</name>
    <dbReference type="NCBI Taxonomy" id="2838416"/>
    <lineage>
        <taxon>Bacteria</taxon>
        <taxon>Bacillati</taxon>
        <taxon>Bacillota</taxon>
        <taxon>Clostridia</taxon>
        <taxon>Eubacteriales</taxon>
        <taxon>Acutalibacteraceae</taxon>
        <taxon>Acutalibacter</taxon>
    </lineage>
</organism>
<evidence type="ECO:0000256" key="1">
    <source>
        <dbReference type="SAM" id="Phobius"/>
    </source>
</evidence>
<gene>
    <name evidence="3" type="ORF">H9942_09215</name>
</gene>
<evidence type="ECO:0000313" key="3">
    <source>
        <dbReference type="EMBL" id="HJB38228.1"/>
    </source>
</evidence>